<gene>
    <name evidence="4" type="ORF">BKP35_14400</name>
</gene>
<organism evidence="4 5">
    <name type="scientific">Anaerobacillus arseniciselenatis</name>
    <dbReference type="NCBI Taxonomy" id="85682"/>
    <lineage>
        <taxon>Bacteria</taxon>
        <taxon>Bacillati</taxon>
        <taxon>Bacillota</taxon>
        <taxon>Bacilli</taxon>
        <taxon>Bacillales</taxon>
        <taxon>Bacillaceae</taxon>
        <taxon>Anaerobacillus</taxon>
    </lineage>
</organism>
<accession>A0A1S2LFJ9</accession>
<keyword evidence="3" id="KW-0812">Transmembrane</keyword>
<evidence type="ECO:0000313" key="4">
    <source>
        <dbReference type="EMBL" id="OIJ10285.1"/>
    </source>
</evidence>
<dbReference type="RefSeq" id="WP_071314049.1">
    <property type="nucleotide sequence ID" value="NZ_MLQQ01000040.1"/>
</dbReference>
<dbReference type="EMBL" id="MLQQ01000040">
    <property type="protein sequence ID" value="OIJ10285.1"/>
    <property type="molecule type" value="Genomic_DNA"/>
</dbReference>
<keyword evidence="2" id="KW-0178">Competence</keyword>
<comment type="caution">
    <text evidence="4">The sequence shown here is derived from an EMBL/GenBank/DDBJ whole genome shotgun (WGS) entry which is preliminary data.</text>
</comment>
<keyword evidence="3" id="KW-1133">Transmembrane helix</keyword>
<feature type="transmembrane region" description="Helical" evidence="3">
    <location>
        <begin position="12"/>
        <end position="34"/>
    </location>
</feature>
<comment type="subcellular location">
    <subcellularLocation>
        <location evidence="1">Cell surface</location>
    </subcellularLocation>
</comment>
<dbReference type="GO" id="GO:0030420">
    <property type="term" value="P:establishment of competence for transformation"/>
    <property type="evidence" value="ECO:0007669"/>
    <property type="project" value="UniProtKB-KW"/>
</dbReference>
<dbReference type="AlphaFoldDB" id="A0A1S2LFJ9"/>
<keyword evidence="3" id="KW-0472">Membrane</keyword>
<dbReference type="OrthoDB" id="2456766at2"/>
<evidence type="ECO:0000256" key="1">
    <source>
        <dbReference type="ARBA" id="ARBA00004241"/>
    </source>
</evidence>
<dbReference type="InterPro" id="IPR012902">
    <property type="entry name" value="N_methyl_site"/>
</dbReference>
<dbReference type="Pfam" id="PF07963">
    <property type="entry name" value="N_methyl"/>
    <property type="match status" value="1"/>
</dbReference>
<evidence type="ECO:0008006" key="6">
    <source>
        <dbReference type="Google" id="ProtNLM"/>
    </source>
</evidence>
<dbReference type="Proteomes" id="UP000180098">
    <property type="component" value="Unassembled WGS sequence"/>
</dbReference>
<dbReference type="GO" id="GO:0009986">
    <property type="term" value="C:cell surface"/>
    <property type="evidence" value="ECO:0007669"/>
    <property type="project" value="UniProtKB-SubCell"/>
</dbReference>
<keyword evidence="5" id="KW-1185">Reference proteome</keyword>
<evidence type="ECO:0000256" key="2">
    <source>
        <dbReference type="ARBA" id="ARBA00023287"/>
    </source>
</evidence>
<evidence type="ECO:0000256" key="3">
    <source>
        <dbReference type="SAM" id="Phobius"/>
    </source>
</evidence>
<proteinExistence type="predicted"/>
<name>A0A1S2LFJ9_9BACI</name>
<evidence type="ECO:0000313" key="5">
    <source>
        <dbReference type="Proteomes" id="UP000180098"/>
    </source>
</evidence>
<reference evidence="4 5" key="1">
    <citation type="submission" date="2016-10" db="EMBL/GenBank/DDBJ databases">
        <title>Draft genome sequences of four alkaliphilic bacteria belonging to the Anaerobacillus genus.</title>
        <authorList>
            <person name="Bassil N.M."/>
            <person name="Lloyd J.R."/>
        </authorList>
    </citation>
    <scope>NUCLEOTIDE SEQUENCE [LARGE SCALE GENOMIC DNA]</scope>
    <source>
        <strain evidence="4 5">DSM 15340</strain>
    </source>
</reference>
<sequence length="163" mass="18871">MEKYLKNHNGLTLLEVLLAFSILTIVFIAFLTFFPQIGTFNQITDEKMRAVNVAKQQLVIVQNDFGPKFINNLNTNPQPTNIYDQNNPYYISLNLIEDIDVDENYYLLLTKRQGLLISIKINKEPELSDVRKLYKVEATVVQDDDSRELTKLYGYIVYRNGGN</sequence>
<protein>
    <recommendedName>
        <fullName evidence="6">Prepilin-type N-terminal cleavage/methylation domain-containing protein</fullName>
    </recommendedName>
</protein>